<sequence>MKSLRVAAGKWKGKEIPAPEEISGHLNFTNSLIKKSIFDLIDSKLEGWGFSPEESLFCDFFAGSGQISAEAYSRDYFRILVYELDQKRFSSLLSLFKGLKNITLFRKDATKHSLKWEVGEEKVCIFYLDPPYTYWSVTPDRMRQMIDSLFNHCKSLGKPCIILSQIPEQQKTGKIWEGLPFRERQYGSHIIVELTIE</sequence>
<dbReference type="GO" id="GO:0031167">
    <property type="term" value="P:rRNA methylation"/>
    <property type="evidence" value="ECO:0007669"/>
    <property type="project" value="InterPro"/>
</dbReference>
<dbReference type="PANTHER" id="PTHR43542:SF1">
    <property type="entry name" value="METHYLTRANSFERASE"/>
    <property type="match status" value="1"/>
</dbReference>
<dbReference type="OrthoDB" id="9803017at2"/>
<evidence type="ECO:0000313" key="4">
    <source>
        <dbReference type="Proteomes" id="UP000297693"/>
    </source>
</evidence>
<dbReference type="AlphaFoldDB" id="A0A4R9K2Q0"/>
<dbReference type="InterPro" id="IPR004398">
    <property type="entry name" value="RNA_MeTrfase_RsmD"/>
</dbReference>
<evidence type="ECO:0000256" key="1">
    <source>
        <dbReference type="ARBA" id="ARBA00022603"/>
    </source>
</evidence>
<dbReference type="Gene3D" id="3.40.50.150">
    <property type="entry name" value="Vaccinia Virus protein VP39"/>
    <property type="match status" value="1"/>
</dbReference>
<evidence type="ECO:0000256" key="2">
    <source>
        <dbReference type="ARBA" id="ARBA00022679"/>
    </source>
</evidence>
<name>A0A4R9K2Q0_9LEPT</name>
<dbReference type="PANTHER" id="PTHR43542">
    <property type="entry name" value="METHYLTRANSFERASE"/>
    <property type="match status" value="1"/>
</dbReference>
<comment type="caution">
    <text evidence="3">The sequence shown here is derived from an EMBL/GenBank/DDBJ whole genome shotgun (WGS) entry which is preliminary data.</text>
</comment>
<organism evidence="3 4">
    <name type="scientific">Leptospira ognonensis</name>
    <dbReference type="NCBI Taxonomy" id="2484945"/>
    <lineage>
        <taxon>Bacteria</taxon>
        <taxon>Pseudomonadati</taxon>
        <taxon>Spirochaetota</taxon>
        <taxon>Spirochaetia</taxon>
        <taxon>Leptospirales</taxon>
        <taxon>Leptospiraceae</taxon>
        <taxon>Leptospira</taxon>
    </lineage>
</organism>
<dbReference type="Proteomes" id="UP000297693">
    <property type="component" value="Unassembled WGS sequence"/>
</dbReference>
<keyword evidence="4" id="KW-1185">Reference proteome</keyword>
<dbReference type="SUPFAM" id="SSF53335">
    <property type="entry name" value="S-adenosyl-L-methionine-dependent methyltransferases"/>
    <property type="match status" value="1"/>
</dbReference>
<dbReference type="RefSeq" id="WP_135623665.1">
    <property type="nucleotide sequence ID" value="NZ_RQGD01000025.1"/>
</dbReference>
<keyword evidence="2 3" id="KW-0808">Transferase</keyword>
<dbReference type="InterPro" id="IPR029063">
    <property type="entry name" value="SAM-dependent_MTases_sf"/>
</dbReference>
<accession>A0A4R9K2Q0</accession>
<protein>
    <submittedName>
        <fullName evidence="3">DNA methyltransferase</fullName>
    </submittedName>
</protein>
<gene>
    <name evidence="3" type="ORF">EHQ58_09515</name>
</gene>
<dbReference type="Pfam" id="PF03602">
    <property type="entry name" value="Cons_hypoth95"/>
    <property type="match status" value="1"/>
</dbReference>
<keyword evidence="1 3" id="KW-0489">Methyltransferase</keyword>
<proteinExistence type="predicted"/>
<evidence type="ECO:0000313" key="3">
    <source>
        <dbReference type="EMBL" id="TGL59140.1"/>
    </source>
</evidence>
<dbReference type="GO" id="GO:0008168">
    <property type="term" value="F:methyltransferase activity"/>
    <property type="evidence" value="ECO:0007669"/>
    <property type="project" value="UniProtKB-KW"/>
</dbReference>
<dbReference type="EMBL" id="RQGD01000025">
    <property type="protein sequence ID" value="TGL59140.1"/>
    <property type="molecule type" value="Genomic_DNA"/>
</dbReference>
<reference evidence="3" key="1">
    <citation type="journal article" date="2019" name="PLoS Negl. Trop. Dis.">
        <title>Revisiting the worldwide diversity of Leptospira species in the environment.</title>
        <authorList>
            <person name="Vincent A.T."/>
            <person name="Schiettekatte O."/>
            <person name="Bourhy P."/>
            <person name="Veyrier F.J."/>
            <person name="Picardeau M."/>
        </authorList>
    </citation>
    <scope>NUCLEOTIDE SEQUENCE [LARGE SCALE GENOMIC DNA]</scope>
    <source>
        <strain evidence="3">201702476</strain>
    </source>
</reference>